<sequence>MKARSPKLYGSEHHTTGEWPPPTDEQRAGVHEIITPGHKLIFRQADGRVITIQGRNRNPLDDALSALIAFACGALVALLLSTLLRNLQ</sequence>
<gene>
    <name evidence="3" type="ORF">LCGC14_0996910</name>
</gene>
<keyword evidence="2" id="KW-0472">Membrane</keyword>
<evidence type="ECO:0000313" key="3">
    <source>
        <dbReference type="EMBL" id="KKN14362.1"/>
    </source>
</evidence>
<keyword evidence="2" id="KW-1133">Transmembrane helix</keyword>
<evidence type="ECO:0000256" key="1">
    <source>
        <dbReference type="SAM" id="MobiDB-lite"/>
    </source>
</evidence>
<organism evidence="3">
    <name type="scientific">marine sediment metagenome</name>
    <dbReference type="NCBI Taxonomy" id="412755"/>
    <lineage>
        <taxon>unclassified sequences</taxon>
        <taxon>metagenomes</taxon>
        <taxon>ecological metagenomes</taxon>
    </lineage>
</organism>
<comment type="caution">
    <text evidence="3">The sequence shown here is derived from an EMBL/GenBank/DDBJ whole genome shotgun (WGS) entry which is preliminary data.</text>
</comment>
<dbReference type="EMBL" id="LAZR01003825">
    <property type="protein sequence ID" value="KKN14362.1"/>
    <property type="molecule type" value="Genomic_DNA"/>
</dbReference>
<feature type="region of interest" description="Disordered" evidence="1">
    <location>
        <begin position="1"/>
        <end position="26"/>
    </location>
</feature>
<name>A0A0F9NQQ7_9ZZZZ</name>
<keyword evidence="2" id="KW-0812">Transmembrane</keyword>
<evidence type="ECO:0000256" key="2">
    <source>
        <dbReference type="SAM" id="Phobius"/>
    </source>
</evidence>
<dbReference type="AlphaFoldDB" id="A0A0F9NQQ7"/>
<proteinExistence type="predicted"/>
<reference evidence="3" key="1">
    <citation type="journal article" date="2015" name="Nature">
        <title>Complex archaea that bridge the gap between prokaryotes and eukaryotes.</title>
        <authorList>
            <person name="Spang A."/>
            <person name="Saw J.H."/>
            <person name="Jorgensen S.L."/>
            <person name="Zaremba-Niedzwiedzka K."/>
            <person name="Martijn J."/>
            <person name="Lind A.E."/>
            <person name="van Eijk R."/>
            <person name="Schleper C."/>
            <person name="Guy L."/>
            <person name="Ettema T.J."/>
        </authorList>
    </citation>
    <scope>NUCLEOTIDE SEQUENCE</scope>
</reference>
<protein>
    <submittedName>
        <fullName evidence="3">Uncharacterized protein</fullName>
    </submittedName>
</protein>
<feature type="transmembrane region" description="Helical" evidence="2">
    <location>
        <begin position="63"/>
        <end position="84"/>
    </location>
</feature>
<accession>A0A0F9NQQ7</accession>